<dbReference type="InterPro" id="IPR058625">
    <property type="entry name" value="MdtA-like_BSH"/>
</dbReference>
<dbReference type="Pfam" id="PF25917">
    <property type="entry name" value="BSH_RND"/>
    <property type="match status" value="1"/>
</dbReference>
<name>A0ABW0PP60_9HYPH</name>
<dbReference type="InterPro" id="IPR050739">
    <property type="entry name" value="MFP"/>
</dbReference>
<dbReference type="Gene3D" id="1.10.287.470">
    <property type="entry name" value="Helix hairpin bin"/>
    <property type="match status" value="1"/>
</dbReference>
<evidence type="ECO:0000313" key="5">
    <source>
        <dbReference type="EMBL" id="MFC5514138.1"/>
    </source>
</evidence>
<dbReference type="PANTHER" id="PTHR30386:SF19">
    <property type="entry name" value="MULTIDRUG EXPORT PROTEIN EMRA-RELATED"/>
    <property type="match status" value="1"/>
</dbReference>
<keyword evidence="6" id="KW-1185">Reference proteome</keyword>
<comment type="subcellular location">
    <subcellularLocation>
        <location evidence="1">Cell envelope</location>
    </subcellularLocation>
</comment>
<evidence type="ECO:0000259" key="3">
    <source>
        <dbReference type="Pfam" id="PF25917"/>
    </source>
</evidence>
<reference evidence="6" key="1">
    <citation type="journal article" date="2019" name="Int. J. Syst. Evol. Microbiol.">
        <title>The Global Catalogue of Microorganisms (GCM) 10K type strain sequencing project: providing services to taxonomists for standard genome sequencing and annotation.</title>
        <authorList>
            <consortium name="The Broad Institute Genomics Platform"/>
            <consortium name="The Broad Institute Genome Sequencing Center for Infectious Disease"/>
            <person name="Wu L."/>
            <person name="Ma J."/>
        </authorList>
    </citation>
    <scope>NUCLEOTIDE SEQUENCE [LARGE SCALE GENOMIC DNA]</scope>
    <source>
        <strain evidence="6">KACC 12633</strain>
    </source>
</reference>
<sequence length="394" mass="42217">MTAEADARETPGSNKDTSRIPQLAVIESAPAKKRGSSRVILMLALPIILAVGGGYLWLTGGRYASTDNAYLEQNRVTITADQPGRIVEVAVHENDHVKKGDLLFRIDSEPYKLALRQADAAVAVARLQVEQLRSSYQQALAEQTSSQDTLAYQQKAFQRQKDLLARGVASNADFDTAQNTLRTAEQTLAQSRERVAGALTALVGNPDIKTDEHPTVMQATAAQETAALALKETSVFAPSDGVVSQTDRLRVGQYVTNPSMAPMGLLSLVETATTYVEANFKETDLTHMKVGQTATVTFDTYPGRPFTARVESINAGTGSAFSLLPAQNATGNWVKVVQRVPVRLRLEGAVDFSTLRTGLSASVEVDTEYKRTLPGFGHAIAADASAPAGTPATN</sequence>
<dbReference type="EMBL" id="JBHSML010000001">
    <property type="protein sequence ID" value="MFC5514138.1"/>
    <property type="molecule type" value="Genomic_DNA"/>
</dbReference>
<dbReference type="Proteomes" id="UP001596150">
    <property type="component" value="Unassembled WGS sequence"/>
</dbReference>
<dbReference type="Gene3D" id="2.40.30.170">
    <property type="match status" value="1"/>
</dbReference>
<keyword evidence="2" id="KW-0812">Transmembrane</keyword>
<comment type="caution">
    <text evidence="5">The sequence shown here is derived from an EMBL/GenBank/DDBJ whole genome shotgun (WGS) entry which is preliminary data.</text>
</comment>
<dbReference type="RefSeq" id="WP_266344770.1">
    <property type="nucleotide sequence ID" value="NZ_JAPKNH010000006.1"/>
</dbReference>
<evidence type="ECO:0000256" key="2">
    <source>
        <dbReference type="SAM" id="Phobius"/>
    </source>
</evidence>
<dbReference type="Gene3D" id="2.40.50.100">
    <property type="match status" value="1"/>
</dbReference>
<evidence type="ECO:0000256" key="1">
    <source>
        <dbReference type="ARBA" id="ARBA00004196"/>
    </source>
</evidence>
<evidence type="ECO:0000259" key="4">
    <source>
        <dbReference type="Pfam" id="PF25963"/>
    </source>
</evidence>
<dbReference type="SUPFAM" id="SSF111369">
    <property type="entry name" value="HlyD-like secretion proteins"/>
    <property type="match status" value="2"/>
</dbReference>
<feature type="domain" description="Multidrug resistance protein MdtA-like barrel-sandwich hybrid" evidence="3">
    <location>
        <begin position="74"/>
        <end position="262"/>
    </location>
</feature>
<dbReference type="InterPro" id="IPR058634">
    <property type="entry name" value="AaeA-lik-b-barrel"/>
</dbReference>
<protein>
    <submittedName>
        <fullName evidence="5">HlyD family secretion protein</fullName>
    </submittedName>
</protein>
<feature type="transmembrane region" description="Helical" evidence="2">
    <location>
        <begin position="39"/>
        <end position="58"/>
    </location>
</feature>
<dbReference type="Pfam" id="PF25963">
    <property type="entry name" value="Beta-barrel_AAEA"/>
    <property type="match status" value="1"/>
</dbReference>
<feature type="domain" description="p-hydroxybenzoic acid efflux pump subunit AaeA-like beta-barrel" evidence="4">
    <location>
        <begin position="274"/>
        <end position="365"/>
    </location>
</feature>
<evidence type="ECO:0000313" key="6">
    <source>
        <dbReference type="Proteomes" id="UP001596150"/>
    </source>
</evidence>
<dbReference type="SUPFAM" id="SSF56954">
    <property type="entry name" value="Outer membrane efflux proteins (OEP)"/>
    <property type="match status" value="1"/>
</dbReference>
<accession>A0ABW0PP60</accession>
<dbReference type="PANTHER" id="PTHR30386">
    <property type="entry name" value="MEMBRANE FUSION SUBUNIT OF EMRAB-TOLC MULTIDRUG EFFLUX PUMP"/>
    <property type="match status" value="1"/>
</dbReference>
<proteinExistence type="predicted"/>
<gene>
    <name evidence="5" type="ORF">ACFPP9_00025</name>
</gene>
<organism evidence="5 6">
    <name type="scientific">Kaistia terrae</name>
    <dbReference type="NCBI Taxonomy" id="537017"/>
    <lineage>
        <taxon>Bacteria</taxon>
        <taxon>Pseudomonadati</taxon>
        <taxon>Pseudomonadota</taxon>
        <taxon>Alphaproteobacteria</taxon>
        <taxon>Hyphomicrobiales</taxon>
        <taxon>Kaistiaceae</taxon>
        <taxon>Kaistia</taxon>
    </lineage>
</organism>
<keyword evidence="2" id="KW-1133">Transmembrane helix</keyword>
<keyword evidence="2" id="KW-0472">Membrane</keyword>